<evidence type="ECO:0000256" key="1">
    <source>
        <dbReference type="SAM" id="MobiDB-lite"/>
    </source>
</evidence>
<dbReference type="Proteomes" id="UP001066276">
    <property type="component" value="Chromosome 3_2"/>
</dbReference>
<protein>
    <submittedName>
        <fullName evidence="2">Uncharacterized protein</fullName>
    </submittedName>
</protein>
<dbReference type="EMBL" id="JANPWB010000006">
    <property type="protein sequence ID" value="KAJ1178064.1"/>
    <property type="molecule type" value="Genomic_DNA"/>
</dbReference>
<name>A0AAV7TPC3_PLEWA</name>
<feature type="region of interest" description="Disordered" evidence="1">
    <location>
        <begin position="1"/>
        <end position="43"/>
    </location>
</feature>
<comment type="caution">
    <text evidence="2">The sequence shown here is derived from an EMBL/GenBank/DDBJ whole genome shotgun (WGS) entry which is preliminary data.</text>
</comment>
<evidence type="ECO:0000313" key="3">
    <source>
        <dbReference type="Proteomes" id="UP001066276"/>
    </source>
</evidence>
<evidence type="ECO:0000313" key="2">
    <source>
        <dbReference type="EMBL" id="KAJ1178064.1"/>
    </source>
</evidence>
<proteinExistence type="predicted"/>
<keyword evidence="3" id="KW-1185">Reference proteome</keyword>
<organism evidence="2 3">
    <name type="scientific">Pleurodeles waltl</name>
    <name type="common">Iberian ribbed newt</name>
    <dbReference type="NCBI Taxonomy" id="8319"/>
    <lineage>
        <taxon>Eukaryota</taxon>
        <taxon>Metazoa</taxon>
        <taxon>Chordata</taxon>
        <taxon>Craniata</taxon>
        <taxon>Vertebrata</taxon>
        <taxon>Euteleostomi</taxon>
        <taxon>Amphibia</taxon>
        <taxon>Batrachia</taxon>
        <taxon>Caudata</taxon>
        <taxon>Salamandroidea</taxon>
        <taxon>Salamandridae</taxon>
        <taxon>Pleurodelinae</taxon>
        <taxon>Pleurodeles</taxon>
    </lineage>
</organism>
<gene>
    <name evidence="2" type="ORF">NDU88_003313</name>
</gene>
<accession>A0AAV7TPC3</accession>
<dbReference type="AlphaFoldDB" id="A0AAV7TPC3"/>
<feature type="compositionally biased region" description="Pro residues" evidence="1">
    <location>
        <begin position="28"/>
        <end position="42"/>
    </location>
</feature>
<sequence length="87" mass="9612">MTTSQQGTGTKDRREAVPRRSVGARRPNPAPRIPPEIRPSPTPWERVDNWGSLATGAGVRCSGEELVLISGNLFSFPALRLRHLRKP</sequence>
<reference evidence="2" key="1">
    <citation type="journal article" date="2022" name="bioRxiv">
        <title>Sequencing and chromosome-scale assembly of the giantPleurodeles waltlgenome.</title>
        <authorList>
            <person name="Brown T."/>
            <person name="Elewa A."/>
            <person name="Iarovenko S."/>
            <person name="Subramanian E."/>
            <person name="Araus A.J."/>
            <person name="Petzold A."/>
            <person name="Susuki M."/>
            <person name="Suzuki K.-i.T."/>
            <person name="Hayashi T."/>
            <person name="Toyoda A."/>
            <person name="Oliveira C."/>
            <person name="Osipova E."/>
            <person name="Leigh N.D."/>
            <person name="Simon A."/>
            <person name="Yun M.H."/>
        </authorList>
    </citation>
    <scope>NUCLEOTIDE SEQUENCE</scope>
    <source>
        <strain evidence="2">20211129_DDA</strain>
        <tissue evidence="2">Liver</tissue>
    </source>
</reference>